<feature type="region of interest" description="Disordered" evidence="1">
    <location>
        <begin position="254"/>
        <end position="285"/>
    </location>
</feature>
<dbReference type="EMBL" id="AAZDVE040000004">
    <property type="protein sequence ID" value="EMP9431909.1"/>
    <property type="molecule type" value="Genomic_DNA"/>
</dbReference>
<dbReference type="AlphaFoldDB" id="A0AAI9MW50"/>
<gene>
    <name evidence="2" type="ORF">JRA39_000925</name>
</gene>
<sequence length="306" mass="33386">MQINFFKTIRSSQSQNACARIEGKGDQSALFQKIKRTRCTIIGFFQEPKKVATPVTWGRQLTAVIQSPEHQLATSKLPLSIPVPPPMPEFGTPLAQPTKAGKIGMEQVFAELKSCQTFINHAKKREGLEKNAVASTDTPPPPPPMAKFLGIGKMTVAPQTQGEKTGMAQVLAELKSHQVFINHAKKCEELEKTSVTSIDTPPPPPPMAKFLGIGKMAVAPHSQGEKTGMAQVLAELKSHQVFINNAKKYEGLKETSVTSIDTPPPPPPLKGIHKMTTPSQTQGKKVGMEQVLAELKEYMLHKANKE</sequence>
<evidence type="ECO:0000256" key="1">
    <source>
        <dbReference type="SAM" id="MobiDB-lite"/>
    </source>
</evidence>
<reference evidence="2" key="1">
    <citation type="submission" date="2024-02" db="EMBL/GenBank/DDBJ databases">
        <authorList>
            <consortium name="Clinical and Environmental Microbiology Branch: Whole genome sequencing antimicrobial resistance pathogens in the healthcare setting"/>
        </authorList>
    </citation>
    <scope>NUCLEOTIDE SEQUENCE</scope>
    <source>
        <strain evidence="2">2020GO-00142</strain>
    </source>
</reference>
<accession>A0AAI9MW50</accession>
<organism evidence="2">
    <name type="scientific">Providencia stuartii</name>
    <dbReference type="NCBI Taxonomy" id="588"/>
    <lineage>
        <taxon>Bacteria</taxon>
        <taxon>Pseudomonadati</taxon>
        <taxon>Pseudomonadota</taxon>
        <taxon>Gammaproteobacteria</taxon>
        <taxon>Enterobacterales</taxon>
        <taxon>Morganellaceae</taxon>
        <taxon>Providencia</taxon>
    </lineage>
</organism>
<proteinExistence type="predicted"/>
<protein>
    <submittedName>
        <fullName evidence="2">Uncharacterized protein</fullName>
    </submittedName>
</protein>
<comment type="caution">
    <text evidence="2">The sequence shown here is derived from an EMBL/GenBank/DDBJ whole genome shotgun (WGS) entry which is preliminary data.</text>
</comment>
<evidence type="ECO:0000313" key="2">
    <source>
        <dbReference type="EMBL" id="EMP9431909.1"/>
    </source>
</evidence>
<name>A0AAI9MW50_PROST</name>